<sequence>MPTFFHVAADGSTSYKDATDLNDVKRQLNIDCFNSTAVHIIHHDEKSDTFNESVPVIFDDDATHKSLPCNRRIPTLLGEIAVVAHIDYVKYNEHGEEIFNRSILLDILDAFHSDLSTP</sequence>
<evidence type="ECO:0000313" key="1">
    <source>
        <dbReference type="EMBL" id="KAJ3048361.1"/>
    </source>
</evidence>
<dbReference type="EMBL" id="JADGJD010000805">
    <property type="protein sequence ID" value="KAJ3048361.1"/>
    <property type="molecule type" value="Genomic_DNA"/>
</dbReference>
<keyword evidence="2" id="KW-1185">Reference proteome</keyword>
<organism evidence="1 2">
    <name type="scientific">Rhizophlyctis rosea</name>
    <dbReference type="NCBI Taxonomy" id="64517"/>
    <lineage>
        <taxon>Eukaryota</taxon>
        <taxon>Fungi</taxon>
        <taxon>Fungi incertae sedis</taxon>
        <taxon>Chytridiomycota</taxon>
        <taxon>Chytridiomycota incertae sedis</taxon>
        <taxon>Chytridiomycetes</taxon>
        <taxon>Rhizophlyctidales</taxon>
        <taxon>Rhizophlyctidaceae</taxon>
        <taxon>Rhizophlyctis</taxon>
    </lineage>
</organism>
<proteinExistence type="predicted"/>
<name>A0AAD5S8Y0_9FUNG</name>
<dbReference type="Proteomes" id="UP001212841">
    <property type="component" value="Unassembled WGS sequence"/>
</dbReference>
<dbReference type="AlphaFoldDB" id="A0AAD5S8Y0"/>
<accession>A0AAD5S8Y0</accession>
<protein>
    <submittedName>
        <fullName evidence="1">Uncharacterized protein</fullName>
    </submittedName>
</protein>
<comment type="caution">
    <text evidence="1">The sequence shown here is derived from an EMBL/GenBank/DDBJ whole genome shotgun (WGS) entry which is preliminary data.</text>
</comment>
<gene>
    <name evidence="1" type="ORF">HK097_010642</name>
</gene>
<reference evidence="1" key="1">
    <citation type="submission" date="2020-05" db="EMBL/GenBank/DDBJ databases">
        <title>Phylogenomic resolution of chytrid fungi.</title>
        <authorList>
            <person name="Stajich J.E."/>
            <person name="Amses K."/>
            <person name="Simmons R."/>
            <person name="Seto K."/>
            <person name="Myers J."/>
            <person name="Bonds A."/>
            <person name="Quandt C.A."/>
            <person name="Barry K."/>
            <person name="Liu P."/>
            <person name="Grigoriev I."/>
            <person name="Longcore J.E."/>
            <person name="James T.Y."/>
        </authorList>
    </citation>
    <scope>NUCLEOTIDE SEQUENCE</scope>
    <source>
        <strain evidence="1">JEL0318</strain>
    </source>
</reference>
<evidence type="ECO:0000313" key="2">
    <source>
        <dbReference type="Proteomes" id="UP001212841"/>
    </source>
</evidence>